<evidence type="ECO:0000256" key="5">
    <source>
        <dbReference type="ARBA" id="ARBA00022692"/>
    </source>
</evidence>
<dbReference type="GO" id="GO:0140359">
    <property type="term" value="F:ABC-type transporter activity"/>
    <property type="evidence" value="ECO:0007669"/>
    <property type="project" value="InterPro"/>
</dbReference>
<name>A0A212RHT1_RHOAC</name>
<feature type="transmembrane region" description="Helical" evidence="8">
    <location>
        <begin position="262"/>
        <end position="284"/>
    </location>
</feature>
<dbReference type="Pfam" id="PF12698">
    <property type="entry name" value="ABC2_membrane_3"/>
    <property type="match status" value="1"/>
</dbReference>
<evidence type="ECO:0000256" key="6">
    <source>
        <dbReference type="ARBA" id="ARBA00022989"/>
    </source>
</evidence>
<organism evidence="10 11">
    <name type="scientific">Rhodoblastus acidophilus</name>
    <name type="common">Rhodopseudomonas acidophila</name>
    <dbReference type="NCBI Taxonomy" id="1074"/>
    <lineage>
        <taxon>Bacteria</taxon>
        <taxon>Pseudomonadati</taxon>
        <taxon>Pseudomonadota</taxon>
        <taxon>Alphaproteobacteria</taxon>
        <taxon>Hyphomicrobiales</taxon>
        <taxon>Rhodoblastaceae</taxon>
        <taxon>Rhodoblastus</taxon>
    </lineage>
</organism>
<feature type="transmembrane region" description="Helical" evidence="8">
    <location>
        <begin position="296"/>
        <end position="313"/>
    </location>
</feature>
<evidence type="ECO:0000256" key="1">
    <source>
        <dbReference type="ARBA" id="ARBA00004651"/>
    </source>
</evidence>
<sequence>MSDTSSLQARWRRIRALTIKETLQVSRDPSSFVVAFVLPALLLFLFGFGISFDATRLKVGLTLEEPTPAAREFLISLSNTRYFEVRQSADRRAFLDDLSAGKLNAVIVLAGDFAQRLGRGDTAAIQVVTDGSDPNTAALVNGYVQGAWRTWEAQRGLGAAGPPGQIDVQTRVWFNPELESRRFLVPGSISLIQMMIGSLLTALVVSREWERGTMEALLATPVGVLEFILGKLAPNFILGMCAMGVCVLASLFVFDIPLRGSLLALTAFTAIFLIVALSLGLLISTVARTQFLASQMAMMVAFLPGLYFSGFLFEVASMPAPLRAFARVVPAYYYVPGLQTIFLAGDIWAVILPASAILLGMSALLFTLTARKTRQTLD</sequence>
<dbReference type="GO" id="GO:0005886">
    <property type="term" value="C:plasma membrane"/>
    <property type="evidence" value="ECO:0007669"/>
    <property type="project" value="UniProtKB-SubCell"/>
</dbReference>
<dbReference type="PROSITE" id="PS51012">
    <property type="entry name" value="ABC_TM2"/>
    <property type="match status" value="1"/>
</dbReference>
<keyword evidence="7 8" id="KW-0472">Membrane</keyword>
<protein>
    <submittedName>
        <fullName evidence="10">ABC-2 type transport system permease protein</fullName>
    </submittedName>
</protein>
<accession>A0A212RHT1</accession>
<comment type="subcellular location">
    <subcellularLocation>
        <location evidence="1">Cell membrane</location>
        <topology evidence="1">Multi-pass membrane protein</topology>
    </subcellularLocation>
</comment>
<evidence type="ECO:0000256" key="2">
    <source>
        <dbReference type="ARBA" id="ARBA00007783"/>
    </source>
</evidence>
<keyword evidence="3" id="KW-0813">Transport</keyword>
<feature type="transmembrane region" description="Helical" evidence="8">
    <location>
        <begin position="183"/>
        <end position="206"/>
    </location>
</feature>
<comment type="similarity">
    <text evidence="2">Belongs to the ABC-2 integral membrane protein family.</text>
</comment>
<dbReference type="AlphaFoldDB" id="A0A212RHT1"/>
<evidence type="ECO:0000259" key="9">
    <source>
        <dbReference type="PROSITE" id="PS51012"/>
    </source>
</evidence>
<dbReference type="PANTHER" id="PTHR30294">
    <property type="entry name" value="MEMBRANE COMPONENT OF ABC TRANSPORTER YHHJ-RELATED"/>
    <property type="match status" value="1"/>
</dbReference>
<keyword evidence="4" id="KW-1003">Cell membrane</keyword>
<feature type="transmembrane region" description="Helical" evidence="8">
    <location>
        <begin position="236"/>
        <end position="256"/>
    </location>
</feature>
<reference evidence="11" key="1">
    <citation type="submission" date="2017-06" db="EMBL/GenBank/DDBJ databases">
        <authorList>
            <person name="Varghese N."/>
            <person name="Submissions S."/>
        </authorList>
    </citation>
    <scope>NUCLEOTIDE SEQUENCE [LARGE SCALE GENOMIC DNA]</scope>
    <source>
        <strain evidence="11">DSM 137</strain>
    </source>
</reference>
<feature type="domain" description="ABC transmembrane type-2" evidence="9">
    <location>
        <begin position="125"/>
        <end position="376"/>
    </location>
</feature>
<keyword evidence="5 8" id="KW-0812">Transmembrane</keyword>
<evidence type="ECO:0000256" key="4">
    <source>
        <dbReference type="ARBA" id="ARBA00022475"/>
    </source>
</evidence>
<gene>
    <name evidence="10" type="ORF">SAMN06265338_104215</name>
</gene>
<evidence type="ECO:0000256" key="7">
    <source>
        <dbReference type="ARBA" id="ARBA00023136"/>
    </source>
</evidence>
<proteinExistence type="inferred from homology"/>
<dbReference type="InterPro" id="IPR047817">
    <property type="entry name" value="ABC2_TM_bact-type"/>
</dbReference>
<dbReference type="PANTHER" id="PTHR30294:SF29">
    <property type="entry name" value="MULTIDRUG ABC TRANSPORTER PERMEASE YBHS-RELATED"/>
    <property type="match status" value="1"/>
</dbReference>
<feature type="transmembrane region" description="Helical" evidence="8">
    <location>
        <begin position="32"/>
        <end position="52"/>
    </location>
</feature>
<evidence type="ECO:0000256" key="8">
    <source>
        <dbReference type="SAM" id="Phobius"/>
    </source>
</evidence>
<feature type="transmembrane region" description="Helical" evidence="8">
    <location>
        <begin position="347"/>
        <end position="368"/>
    </location>
</feature>
<evidence type="ECO:0000313" key="10">
    <source>
        <dbReference type="EMBL" id="SNB71782.1"/>
    </source>
</evidence>
<evidence type="ECO:0000313" key="11">
    <source>
        <dbReference type="Proteomes" id="UP000198418"/>
    </source>
</evidence>
<dbReference type="InterPro" id="IPR051449">
    <property type="entry name" value="ABC-2_transporter_component"/>
</dbReference>
<dbReference type="OrthoDB" id="9784671at2"/>
<dbReference type="Proteomes" id="UP000198418">
    <property type="component" value="Unassembled WGS sequence"/>
</dbReference>
<keyword evidence="6 8" id="KW-1133">Transmembrane helix</keyword>
<evidence type="ECO:0000256" key="3">
    <source>
        <dbReference type="ARBA" id="ARBA00022448"/>
    </source>
</evidence>
<dbReference type="InterPro" id="IPR013525">
    <property type="entry name" value="ABC2_TM"/>
</dbReference>
<dbReference type="Gene3D" id="3.40.1710.10">
    <property type="entry name" value="abc type-2 transporter like domain"/>
    <property type="match status" value="1"/>
</dbReference>
<keyword evidence="11" id="KW-1185">Reference proteome</keyword>
<dbReference type="RefSeq" id="WP_088520665.1">
    <property type="nucleotide sequence ID" value="NZ_FYDG01000004.1"/>
</dbReference>
<dbReference type="EMBL" id="FYDG01000004">
    <property type="protein sequence ID" value="SNB71782.1"/>
    <property type="molecule type" value="Genomic_DNA"/>
</dbReference>